<keyword evidence="2" id="KW-1185">Reference proteome</keyword>
<dbReference type="EMBL" id="APCN01002129">
    <property type="status" value="NOT_ANNOTATED_CDS"/>
    <property type="molecule type" value="Genomic_DNA"/>
</dbReference>
<sequence length="16" mass="1837">MVFLILFVSLKGTKKL</sequence>
<proteinExistence type="predicted"/>
<accession>A0A182IF70</accession>
<dbReference type="EnsemblMetazoa" id="AARA014140-RA">
    <property type="protein sequence ID" value="AARA014140-PA"/>
    <property type="gene ID" value="AARA014140"/>
</dbReference>
<name>A0A182IF70_ANOAR</name>
<evidence type="ECO:0000313" key="1">
    <source>
        <dbReference type="EnsemblMetazoa" id="AARA014140-PA"/>
    </source>
</evidence>
<protein>
    <submittedName>
        <fullName evidence="1">Uncharacterized protein</fullName>
    </submittedName>
</protein>
<organism evidence="1 2">
    <name type="scientific">Anopheles arabiensis</name>
    <name type="common">Mosquito</name>
    <dbReference type="NCBI Taxonomy" id="7173"/>
    <lineage>
        <taxon>Eukaryota</taxon>
        <taxon>Metazoa</taxon>
        <taxon>Ecdysozoa</taxon>
        <taxon>Arthropoda</taxon>
        <taxon>Hexapoda</taxon>
        <taxon>Insecta</taxon>
        <taxon>Pterygota</taxon>
        <taxon>Neoptera</taxon>
        <taxon>Endopterygota</taxon>
        <taxon>Diptera</taxon>
        <taxon>Nematocera</taxon>
        <taxon>Culicoidea</taxon>
        <taxon>Culicidae</taxon>
        <taxon>Anophelinae</taxon>
        <taxon>Anopheles</taxon>
    </lineage>
</organism>
<dbReference type="Proteomes" id="UP000075840">
    <property type="component" value="Unassembled WGS sequence"/>
</dbReference>
<evidence type="ECO:0000313" key="2">
    <source>
        <dbReference type="Proteomes" id="UP000075840"/>
    </source>
</evidence>
<reference evidence="1" key="1">
    <citation type="submission" date="2022-08" db="UniProtKB">
        <authorList>
            <consortium name="EnsemblMetazoa"/>
        </authorList>
    </citation>
    <scope>IDENTIFICATION</scope>
    <source>
        <strain evidence="1">Dongola</strain>
    </source>
</reference>
<dbReference type="VEuPathDB" id="VectorBase:AARA014140"/>
<dbReference type="AlphaFoldDB" id="A0A182IF70"/>